<dbReference type="Proteomes" id="UP000241890">
    <property type="component" value="Unassembled WGS sequence"/>
</dbReference>
<dbReference type="GO" id="GO:0016887">
    <property type="term" value="F:ATP hydrolysis activity"/>
    <property type="evidence" value="ECO:0007669"/>
    <property type="project" value="InterPro"/>
</dbReference>
<feature type="repeat" description="TPR" evidence="7">
    <location>
        <begin position="409"/>
        <end position="442"/>
    </location>
</feature>
<dbReference type="GO" id="GO:0051307">
    <property type="term" value="P:meiotic chromosome separation"/>
    <property type="evidence" value="ECO:0007669"/>
    <property type="project" value="TreeGrafter"/>
</dbReference>
<dbReference type="EMBL" id="BEYU01000218">
    <property type="protein sequence ID" value="GBG34802.1"/>
    <property type="molecule type" value="Genomic_DNA"/>
</dbReference>
<dbReference type="GO" id="GO:0006508">
    <property type="term" value="P:proteolysis"/>
    <property type="evidence" value="ECO:0007669"/>
    <property type="project" value="InterPro"/>
</dbReference>
<dbReference type="Gene3D" id="3.40.50.300">
    <property type="entry name" value="P-loop containing nucleotide triphosphate hydrolases"/>
    <property type="match status" value="1"/>
</dbReference>
<feature type="repeat" description="TPR" evidence="7">
    <location>
        <begin position="535"/>
        <end position="568"/>
    </location>
</feature>
<gene>
    <name evidence="13" type="ORF">FCC1311_110242</name>
</gene>
<feature type="compositionally biased region" description="Acidic residues" evidence="8">
    <location>
        <begin position="3412"/>
        <end position="3421"/>
    </location>
</feature>
<dbReference type="SMART" id="SM00382">
    <property type="entry name" value="AAA"/>
    <property type="match status" value="1"/>
</dbReference>
<feature type="compositionally biased region" description="Basic residues" evidence="8">
    <location>
        <begin position="1815"/>
        <end position="1826"/>
    </location>
</feature>
<organism evidence="13 14">
    <name type="scientific">Hondaea fermentalgiana</name>
    <dbReference type="NCBI Taxonomy" id="2315210"/>
    <lineage>
        <taxon>Eukaryota</taxon>
        <taxon>Sar</taxon>
        <taxon>Stramenopiles</taxon>
        <taxon>Bigyra</taxon>
        <taxon>Labyrinthulomycetes</taxon>
        <taxon>Thraustochytrida</taxon>
        <taxon>Thraustochytriidae</taxon>
        <taxon>Hondaea</taxon>
    </lineage>
</organism>
<comment type="catalytic activity">
    <reaction evidence="1">
        <text>All bonds known to be hydrolyzed by this endopeptidase have arginine in P1 and an acidic residue in P4. P6 is often occupied by an acidic residue or by a hydroxy-amino-acid residue, the phosphorylation of which enhances cleavage.</text>
        <dbReference type="EC" id="3.4.22.49"/>
    </reaction>
</comment>
<dbReference type="InterPro" id="IPR019734">
    <property type="entry name" value="TPR_rpt"/>
</dbReference>
<feature type="domain" description="Peptidase C50" evidence="12">
    <location>
        <begin position="3493"/>
        <end position="3595"/>
    </location>
</feature>
<feature type="repeat" description="TPR" evidence="7">
    <location>
        <begin position="451"/>
        <end position="484"/>
    </location>
</feature>
<dbReference type="SMART" id="SM00028">
    <property type="entry name" value="TPR"/>
    <property type="match status" value="11"/>
</dbReference>
<evidence type="ECO:0000256" key="2">
    <source>
        <dbReference type="ARBA" id="ARBA00012489"/>
    </source>
</evidence>
<dbReference type="InParanoid" id="A0A2R5GVC1"/>
<evidence type="ECO:0000313" key="13">
    <source>
        <dbReference type="EMBL" id="GBG34802.1"/>
    </source>
</evidence>
<comment type="caution">
    <text evidence="13">The sequence shown here is derived from an EMBL/GenBank/DDBJ whole genome shotgun (WGS) entry which is preliminary data.</text>
</comment>
<evidence type="ECO:0000313" key="14">
    <source>
        <dbReference type="Proteomes" id="UP000241890"/>
    </source>
</evidence>
<feature type="compositionally biased region" description="Basic and acidic residues" evidence="8">
    <location>
        <begin position="2729"/>
        <end position="2741"/>
    </location>
</feature>
<name>A0A2R5GVC1_9STRA</name>
<feature type="region of interest" description="Disordered" evidence="8">
    <location>
        <begin position="3404"/>
        <end position="3441"/>
    </location>
</feature>
<feature type="domain" description="SAP" evidence="10">
    <location>
        <begin position="3365"/>
        <end position="3399"/>
    </location>
</feature>
<dbReference type="InterPro" id="IPR036361">
    <property type="entry name" value="SAP_dom_sf"/>
</dbReference>
<feature type="transmembrane region" description="Helical" evidence="9">
    <location>
        <begin position="1415"/>
        <end position="1434"/>
    </location>
</feature>
<evidence type="ECO:0000256" key="5">
    <source>
        <dbReference type="ARBA" id="ARBA00022829"/>
    </source>
</evidence>
<dbReference type="GO" id="GO:0072686">
    <property type="term" value="C:mitotic spindle"/>
    <property type="evidence" value="ECO:0007669"/>
    <property type="project" value="TreeGrafter"/>
</dbReference>
<keyword evidence="3" id="KW-0547">Nucleotide-binding</keyword>
<dbReference type="SMART" id="SM00513">
    <property type="entry name" value="SAP"/>
    <property type="match status" value="1"/>
</dbReference>
<accession>A0A2R5GVC1</accession>
<dbReference type="InterPro" id="IPR003034">
    <property type="entry name" value="SAP_dom"/>
</dbReference>
<feature type="region of interest" description="Disordered" evidence="8">
    <location>
        <begin position="817"/>
        <end position="849"/>
    </location>
</feature>
<dbReference type="PROSITE" id="PS50893">
    <property type="entry name" value="ABC_TRANSPORTER_2"/>
    <property type="match status" value="1"/>
</dbReference>
<evidence type="ECO:0000256" key="6">
    <source>
        <dbReference type="ARBA" id="ARBA00022840"/>
    </source>
</evidence>
<dbReference type="SUPFAM" id="SSF48452">
    <property type="entry name" value="TPR-like"/>
    <property type="match status" value="4"/>
</dbReference>
<feature type="transmembrane region" description="Helical" evidence="9">
    <location>
        <begin position="1385"/>
        <end position="1403"/>
    </location>
</feature>
<feature type="region of interest" description="Disordered" evidence="8">
    <location>
        <begin position="2722"/>
        <end position="2744"/>
    </location>
</feature>
<keyword evidence="9" id="KW-0812">Transmembrane</keyword>
<dbReference type="InterPro" id="IPR011990">
    <property type="entry name" value="TPR-like_helical_dom_sf"/>
</dbReference>
<dbReference type="Gene3D" id="1.10.720.30">
    <property type="entry name" value="SAP domain"/>
    <property type="match status" value="1"/>
</dbReference>
<keyword evidence="9" id="KW-0472">Membrane</keyword>
<evidence type="ECO:0000256" key="3">
    <source>
        <dbReference type="ARBA" id="ARBA00022741"/>
    </source>
</evidence>
<dbReference type="GO" id="GO:0005737">
    <property type="term" value="C:cytoplasm"/>
    <property type="evidence" value="ECO:0007669"/>
    <property type="project" value="TreeGrafter"/>
</dbReference>
<evidence type="ECO:0000256" key="4">
    <source>
        <dbReference type="ARBA" id="ARBA00022801"/>
    </source>
</evidence>
<keyword evidence="14" id="KW-1185">Reference proteome</keyword>
<dbReference type="GO" id="GO:0004197">
    <property type="term" value="F:cysteine-type endopeptidase activity"/>
    <property type="evidence" value="ECO:0007669"/>
    <property type="project" value="InterPro"/>
</dbReference>
<feature type="compositionally biased region" description="Acidic residues" evidence="8">
    <location>
        <begin position="823"/>
        <end position="849"/>
    </location>
</feature>
<sequence length="3675" mass="404129">MLRRSLAKRASFFHGNSSHSQASRDSLKSQDVEQTRRILSHQSVSLRFLKELVDDIASKRVASDVELFVALRDLGADIPTGTTIRRVATLQNGKVKGTVDFVPGTIDFVPGRDAREKPRAEWSTEDVAQRVVLAATQQLRGSQIYLDIIGDTTDVGDEFQGIFVSQARKCCFADLIQALDMYFAENEDDTEPFVWLDLFCANQPLLLCTDEDLPAEVLASRERILTEGLHEAIARFNHTVVFFDRWDRPAPLQRAWCVWEILGSVNNGQPARVIYADGQESDYITQLLEDPAQIARVMADNMDMRKARCWKPEDERRISNAIKRTLENGFVTLNSVINEQVRTWLLGMARQAIATARTQSDELYLASLLAQTGFLADSQGYYQDALSEFYMEALEIRRRVLGPSDHETANTLVGIGNVYTKQGYFAEALQIFNDALVILQEGRGSRTPAVANVLNSIARVHFRQKKYEDALTFYKDALAIYRASLGAKLEKVAITLIGIADVRHAQGKNEKALRNYNQARSIIVNALGERHPLVATALHNIAKAYASQQDFEQALQVYHEALEVRQEALGSRHPAVAETLNGIALVLHQTGEHDEALEKYFEALDIRREALGPRHKAVASVLCHIADVHRDLHNFGVALEYYREARSVYLGAVTPSQLELAALLVNMGNIFTTTGQFARALHYYEDALPRCKGAAARLLKAQVLDKIAGVQCAQRKYVDALKNYEAALEIRRQHAEDFDLDMVYSLRNVASLHQRLRHYNEALALLNEAFEVLEQIQDVYPAEFARASGAMRTVPFETQEGVRRRRPGAAQDFASSRVFGNFDDGDENDDDDAGEQPNEEEDEEASEDVDATWRYYDEDGHNPFRRFLRPDNPEHLYPTRRFVLFLFLGSCLSTVGVQISADQYYEGPQQQHVIDFHWEQASPLHIAFENIGCSINGVDHTILSNVSGEVQPGRLMGIMGPSGSGKTTLSWSLLGRGKRYCTGGLYGDLYLNGRPRNLESFLDRVGFVPQDDVLCPDLTVEEILHFSASWRLPRDLSEEDRQQVVEDVMETLDLVKVRDRRVGGVNKRGISGGERKRTSIGMELVANPAVLIMDEPTSGLDSAGTFRLMSMLKRIADRNVSVVTVIHQPSARVFSLLDDLVLMQEGEAAYVGPREGILDFLDQMGYNVPGRGRDGINADFAEPPAEFILDVAARLEQPSRPPELGGGRRIEDICAEHDQEFCLARADGQRHPLLPVLFREVSQTRGVWTAIEERMRRDRRAEDAERCVAAKADSAKEEVLAHSEDRAALEALVVTWRAECQALPDDQLMQAAKGPAEEDSSSSETLLSSLVEMLCDEESTALYCAFLEHRDALLPSTQQRTKPGLKRQVQLWFWRNVFVLKLRRGIAAEVASVASLALVVSFVRSFNKTWNRRAVSNLFLSISIGLLGMVGAVFNDDVAYAKRAAAAGMLLGAHEFAVLAESLLWGWFVSHVYSFSYFVGLWARTGVWVIDTPAPAPAGVSKFDLAYWVRLQKYYEFAHLLHLNYLTSQAIGQAICVFANHATTVSYIGSMATLIGCHVFAFFTPNQNQIQNDSILFGTINIAPVVERVCSVSYVRFFLEAIFLWDPSPMDPGGRSYVLRYFGYHDSDKTTCATSMFSLWTLMQAVRFVVFGLRNSNDFHSLHDTPLFLIFIFKVLSCHVVALLIMTLIQECSSYTLGLRDDLRRPRQELGVRDLGELVAGHERCSDGLGGSGGGPARLPARLVRVRHPERDGVSTIIIISSSQRLLEAREVGDAEPLEARRESERGPGLERLAVAGAMAEPEVLRDASNSAAPRGRRAQTKKRPARNGAEAVQWSQGDVLDLAASQGPNGILEAFQDGLGNVFEALCDEDHQDAGSPLASAEIAQLVSKPSKLGMVLATLAQTSCKTLASSTESDTTQDHATVALFAVRMVMRIRASLTFKHPLAPESLCQKLVGACTEAKCFETAISASDLVLASLIRSDHLSLDEDQTRHDMGEAPVCCETLRLGTLDDAKVVGITVFTIYNCVRALVELGRSDEALLASSTNLAFWLRELARNDQAKTFVFLKAHFSLFYHHGASRCETVSDAEKAFRYRIEALRTARGSVPHATMVKSKLDVALIERLLGACNRYAREGSSPTETILEALDELEEDCVLELAAQDPLASAYVQFYREVSFQSIDNIEPGIAMFARWFSVSTGNLQGVVILSALMSIIEWTLATRRKIPPCSMSKLLQVLGADAQQATSALPALCDALKACASSCQFDDQVHGPHLARLLEKELLVQAQRCAKTKHAQLHAVLASMLAFARTFAPQALFKARLAGLKVVLERSAAANDVDAALSHLAEMQKIARQDESLGRSVANAAYNVGARFFNEASYESAVTFLQVSTQLMDSSSSSTQVSLGERFKILAVCLQRAERLADARDAFARAIAAQVAEGEIPDVTAFCRCTQALVEAGEGHVRGVMADISDAVDLESNDQNMWTRIMLRTQLDAFMSLGDPSLADALVDDARARCVDAPERALIDIEHARYLVVRSIGLDKLPGRSDNTHEDDGEESKMQRLARAAELCGEALEVSEDEGDTISARFWLGACEQVLEGLDEGICAAVDLWAARDEAGLDYCAIQDVGFAGEWCEVIGLHEASFRARAVFIRAARGADPVRLVQIAAHKESRLGVALLARLLYEQSDRLDETLAAVVAAKFYKLGYMTRIEADVETARQCKDRLVLADDEEEKGDDTGKREGTKSQTERSTGLGEFVGVLESRVHDAMASLDPDEQADEYATCTFLLASLAFASTTDSALVLDTAVKALKLRATCQEAPEGPLAVTGLNWKHVNDVVDCLELLCEIHLSRGDPRTARYYVERGRTLAERVGSDALLNRFQMLKGRVALLCGKPDDAEELLGSMKREQSRKVALQLVLSRASVALARRDGDAAAELVDDAEHAWRAFVDQTEGGRRLADQDEEVIAKLSGLDLAGASLSPPKGRARERCERSRLSVFADEARIQLLGLQGRLAVLQNQDPTRWLTKAAALGEGNAVLERHVCRAKVALGQAYFSSQSWAKGRATLENALESAVRVDASPETGRSLFRALAAARVRAQDTETWASSDWETAAMVHASFGMALSLERMRIWASNRCHELHMPWKHSLELGDAFARVCAGELPSTMTVCSIAALDDLGVLVVSRLTSSGQPLTLVLPLEQREEDLAVQMQDLIDAAEQTTKGTTVDSTASWDRSRKREWWTERKRLDQDLEQLLDRIEAKWLGPAAIALLAPTASALKVCEKTLESLTRKQLSGAGVSTKGASMEIFKVLVLAVISGAQSVVTDIVIGVREVAEKLASTSSEEKSAMATGKVQAKPPPQREAKAPAGFEPLPKAPSAMKVVELRAALADRGLRTSGLKKDLIARLEAFETDLQSADNGKELDTEDSSDEGDAGNVSAKAGAQEDEDAPNDMSKEGSLILVLDETLQGIPFEAMPALRKRCVSRMPSFAFIAERLKSLKKGVNVHGATYMVDPRGDLSGTAKTLAPFLESAGSRFGWHGSVGKLKSPSKGTEMLKQGLAESPVFLYCGHGSGEELLAREQLAQLDSCATSLLMGCSSGKLRAQGIFEPAGVVLAYVLAGSSAVVANLWDVTDKDIDRFTLAMLNAWLDDGQRLPAAVQDARESCKLRFLVGAAPVCIGVPLAVSRQ</sequence>
<dbReference type="GO" id="GO:0005634">
    <property type="term" value="C:nucleus"/>
    <property type="evidence" value="ECO:0007669"/>
    <property type="project" value="InterPro"/>
</dbReference>
<evidence type="ECO:0000259" key="11">
    <source>
        <dbReference type="PROSITE" id="PS50893"/>
    </source>
</evidence>
<evidence type="ECO:0000259" key="12">
    <source>
        <dbReference type="PROSITE" id="PS51700"/>
    </source>
</evidence>
<dbReference type="Pfam" id="PF02037">
    <property type="entry name" value="SAP"/>
    <property type="match status" value="1"/>
</dbReference>
<keyword evidence="7" id="KW-0802">TPR repeat</keyword>
<dbReference type="InterPro" id="IPR003439">
    <property type="entry name" value="ABC_transporter-like_ATP-bd"/>
</dbReference>
<proteinExistence type="predicted"/>
<dbReference type="InterPro" id="IPR003593">
    <property type="entry name" value="AAA+_ATPase"/>
</dbReference>
<dbReference type="OrthoDB" id="10255632at2759"/>
<dbReference type="PROSITE" id="PS50005">
    <property type="entry name" value="TPR"/>
    <property type="match status" value="4"/>
</dbReference>
<evidence type="ECO:0000256" key="8">
    <source>
        <dbReference type="SAM" id="MobiDB-lite"/>
    </source>
</evidence>
<evidence type="ECO:0000256" key="7">
    <source>
        <dbReference type="PROSITE-ProRule" id="PRU00339"/>
    </source>
</evidence>
<dbReference type="SUPFAM" id="SSF52540">
    <property type="entry name" value="P-loop containing nucleoside triphosphate hydrolases"/>
    <property type="match status" value="1"/>
</dbReference>
<evidence type="ECO:0000259" key="10">
    <source>
        <dbReference type="PROSITE" id="PS50800"/>
    </source>
</evidence>
<dbReference type="InterPro" id="IPR027417">
    <property type="entry name" value="P-loop_NTPase"/>
</dbReference>
<protein>
    <recommendedName>
        <fullName evidence="2">separase</fullName>
        <ecNumber evidence="2">3.4.22.49</ecNumber>
    </recommendedName>
</protein>
<dbReference type="Gene3D" id="1.25.40.10">
    <property type="entry name" value="Tetratricopeptide repeat domain"/>
    <property type="match status" value="4"/>
</dbReference>
<dbReference type="PROSITE" id="PS50800">
    <property type="entry name" value="SAP"/>
    <property type="match status" value="1"/>
</dbReference>
<keyword evidence="9" id="KW-1133">Transmembrane helix</keyword>
<feature type="region of interest" description="Disordered" evidence="8">
    <location>
        <begin position="3328"/>
        <end position="3361"/>
    </location>
</feature>
<dbReference type="InterPro" id="IPR030397">
    <property type="entry name" value="SEPARIN_core_dom"/>
</dbReference>
<dbReference type="Pfam" id="PF13424">
    <property type="entry name" value="TPR_12"/>
    <property type="match status" value="5"/>
</dbReference>
<feature type="repeat" description="TPR" evidence="7">
    <location>
        <begin position="577"/>
        <end position="610"/>
    </location>
</feature>
<feature type="transmembrane region" description="Helical" evidence="9">
    <location>
        <begin position="1667"/>
        <end position="1689"/>
    </location>
</feature>
<keyword evidence="6" id="KW-0067">ATP-binding</keyword>
<dbReference type="SUPFAM" id="SSF68906">
    <property type="entry name" value="SAP domain"/>
    <property type="match status" value="1"/>
</dbReference>
<dbReference type="PANTHER" id="PTHR12792">
    <property type="entry name" value="EXTRA SPINDLE POLES 1-RELATED"/>
    <property type="match status" value="1"/>
</dbReference>
<evidence type="ECO:0000256" key="1">
    <source>
        <dbReference type="ARBA" id="ARBA00000451"/>
    </source>
</evidence>
<reference evidence="13 14" key="1">
    <citation type="submission" date="2017-12" db="EMBL/GenBank/DDBJ databases">
        <title>Sequencing, de novo assembly and annotation of complete genome of a new Thraustochytrid species, strain FCC1311.</title>
        <authorList>
            <person name="Sedici K."/>
            <person name="Godart F."/>
            <person name="Aiese Cigliano R."/>
            <person name="Sanseverino W."/>
            <person name="Barakat M."/>
            <person name="Ortet P."/>
            <person name="Marechal E."/>
            <person name="Cagnac O."/>
            <person name="Amato A."/>
        </authorList>
    </citation>
    <scope>NUCLEOTIDE SEQUENCE [LARGE SCALE GENOMIC DNA]</scope>
</reference>
<evidence type="ECO:0000256" key="9">
    <source>
        <dbReference type="SAM" id="Phobius"/>
    </source>
</evidence>
<dbReference type="GO" id="GO:0005524">
    <property type="term" value="F:ATP binding"/>
    <property type="evidence" value="ECO:0007669"/>
    <property type="project" value="UniProtKB-KW"/>
</dbReference>
<dbReference type="InterPro" id="IPR005314">
    <property type="entry name" value="Peptidase_C50"/>
</dbReference>
<feature type="domain" description="ABC transporter" evidence="11">
    <location>
        <begin position="926"/>
        <end position="1170"/>
    </location>
</feature>
<dbReference type="EC" id="3.4.22.49" evidence="2"/>
<dbReference type="PROSITE" id="PS50293">
    <property type="entry name" value="TPR_REGION"/>
    <property type="match status" value="1"/>
</dbReference>
<keyword evidence="5" id="KW-0159">Chromosome partition</keyword>
<dbReference type="Pfam" id="PF03568">
    <property type="entry name" value="Separin_C"/>
    <property type="match status" value="2"/>
</dbReference>
<feature type="region of interest" description="Disordered" evidence="8">
    <location>
        <begin position="1804"/>
        <end position="1832"/>
    </location>
</feature>
<dbReference type="Pfam" id="PF00005">
    <property type="entry name" value="ABC_tran"/>
    <property type="match status" value="1"/>
</dbReference>
<dbReference type="PROSITE" id="PS51700">
    <property type="entry name" value="SEPARIN"/>
    <property type="match status" value="1"/>
</dbReference>
<keyword evidence="4" id="KW-0378">Hydrolase</keyword>
<dbReference type="PANTHER" id="PTHR12792:SF0">
    <property type="entry name" value="SEPARIN"/>
    <property type="match status" value="1"/>
</dbReference>